<proteinExistence type="inferred from homology"/>
<comment type="similarity">
    <text evidence="1">Belongs to the UPF0415 family.</text>
</comment>
<dbReference type="Pfam" id="PF18474">
    <property type="entry name" value="DUF5614"/>
    <property type="match status" value="1"/>
</dbReference>
<name>A0A9N6WP99_9CRUS</name>
<feature type="domain" description="DUF5614" evidence="3">
    <location>
        <begin position="42"/>
        <end position="190"/>
    </location>
</feature>
<accession>A0A9N6WP99</accession>
<dbReference type="Pfam" id="PF07000">
    <property type="entry name" value="DUF1308"/>
    <property type="match status" value="1"/>
</dbReference>
<organism evidence="4">
    <name type="scientific">Alona affinis</name>
    <dbReference type="NCBI Taxonomy" id="381656"/>
    <lineage>
        <taxon>Eukaryota</taxon>
        <taxon>Metazoa</taxon>
        <taxon>Ecdysozoa</taxon>
        <taxon>Arthropoda</taxon>
        <taxon>Crustacea</taxon>
        <taxon>Branchiopoda</taxon>
        <taxon>Diplostraca</taxon>
        <taxon>Cladocera</taxon>
        <taxon>Anomopoda</taxon>
        <taxon>Chydoridae</taxon>
        <taxon>Alona</taxon>
    </lineage>
</organism>
<evidence type="ECO:0000259" key="3">
    <source>
        <dbReference type="Pfam" id="PF18474"/>
    </source>
</evidence>
<dbReference type="PANTHER" id="PTHR13379">
    <property type="entry name" value="UNCHARACTERIZED DUF1308"/>
    <property type="match status" value="1"/>
</dbReference>
<dbReference type="AlphaFoldDB" id="A0A9N6WP99"/>
<evidence type="ECO:0000259" key="2">
    <source>
        <dbReference type="Pfam" id="PF07000"/>
    </source>
</evidence>
<dbReference type="InterPro" id="IPR010733">
    <property type="entry name" value="DUF1308"/>
</dbReference>
<reference evidence="4" key="1">
    <citation type="submission" date="2021-04" db="EMBL/GenBank/DDBJ databases">
        <authorList>
            <person name="Cornetti L."/>
        </authorList>
    </citation>
    <scope>NUCLEOTIDE SEQUENCE</scope>
</reference>
<sequence>MATCEKRSGMISVVRRKLMTSCSSVLTSAPITPRLLQDSSSSDIKKEHILSSNLGSLRAIVDILEKCVTPISVLKVFQNGSGPASLVDVVSNSGAVWYKAIARKPEALQDICKGRTSCGGQKSVIEQAKDYLLCAQQHPYHFNPPKVIFFFSNGISTWMAQKLAKIGIEIEGNIVEIEESSIDYDSDDESSSNITCMVAYVSSMTNGRADLLFPKPIYNQQAEWERREPAKPKLDALFDGKQLTIGGPGEKQRAAELVQRLRVVEDTPSERVVNLQLTSNVKVRSRIIFGTADQLRIVIVTANSGFLRSAAGQGTQVAHFLHEPRVLTEQQEPFAVPLNQEDN</sequence>
<gene>
    <name evidence="4" type="primary">EOG090X0CWG</name>
</gene>
<evidence type="ECO:0000313" key="4">
    <source>
        <dbReference type="EMBL" id="CAG4635047.1"/>
    </source>
</evidence>
<dbReference type="PANTHER" id="PTHR13379:SF0">
    <property type="entry name" value="UPF0415 PROTEIN C7ORF25"/>
    <property type="match status" value="1"/>
</dbReference>
<dbReference type="InterPro" id="IPR041076">
    <property type="entry name" value="DUF5614"/>
</dbReference>
<evidence type="ECO:0000256" key="1">
    <source>
        <dbReference type="ARBA" id="ARBA00006588"/>
    </source>
</evidence>
<dbReference type="EMBL" id="OC978392">
    <property type="protein sequence ID" value="CAG4635047.1"/>
    <property type="molecule type" value="Genomic_DNA"/>
</dbReference>
<protein>
    <submittedName>
        <fullName evidence="4">EOG090X0CWG</fullName>
    </submittedName>
</protein>
<feature type="domain" description="DUF1308" evidence="2">
    <location>
        <begin position="194"/>
        <end position="335"/>
    </location>
</feature>